<sequence>MTGEPVYPAPCPYESLTESQKVAIGQFMSNRLMERSRGIMPGTLHTVMEKGRAHAFVAWDETHLYEVSPITSLRLVLDPDGRPLGCPEEGLLYLSDVAGEALVRVVPSNRYTAAAIGLTLE</sequence>
<dbReference type="EMBL" id="BARJ01000021">
    <property type="protein sequence ID" value="GEM18640.1"/>
    <property type="molecule type" value="Genomic_DNA"/>
</dbReference>
<comment type="caution">
    <text evidence="2">The sequence shown here is derived from an EMBL/GenBank/DDBJ whole genome shotgun (WGS) entry which is preliminary data.</text>
</comment>
<protein>
    <submittedName>
        <fullName evidence="2">Uncharacterized protein</fullName>
    </submittedName>
</protein>
<proteinExistence type="predicted"/>
<evidence type="ECO:0000313" key="2">
    <source>
        <dbReference type="EMBL" id="GEM18640.1"/>
    </source>
</evidence>
<dbReference type="RefSeq" id="WP_172493772.1">
    <property type="nucleotide sequence ID" value="NZ_BARJ01000014.1"/>
</dbReference>
<gene>
    <name evidence="1" type="ORF">NBRC3293_2915</name>
    <name evidence="2" type="ORF">NBRC3293_3137</name>
</gene>
<dbReference type="Proteomes" id="UP000484858">
    <property type="component" value="Unassembled WGS sequence"/>
</dbReference>
<organism evidence="2 3">
    <name type="scientific">Gluconobacter oxydans NBRC 3293</name>
    <dbReference type="NCBI Taxonomy" id="1315969"/>
    <lineage>
        <taxon>Bacteria</taxon>
        <taxon>Pseudomonadati</taxon>
        <taxon>Pseudomonadota</taxon>
        <taxon>Alphaproteobacteria</taxon>
        <taxon>Acetobacterales</taxon>
        <taxon>Acetobacteraceae</taxon>
        <taxon>Gluconobacter</taxon>
    </lineage>
</organism>
<reference evidence="2 3" key="1">
    <citation type="submission" date="2013-04" db="EMBL/GenBank/DDBJ databases">
        <title>Gluconobacter oxydans NBRC 3293 whole genome sequence.</title>
        <authorList>
            <person name="Matsutani M."/>
            <person name="Yakushi T."/>
            <person name="Matsushita K."/>
        </authorList>
    </citation>
    <scope>NUCLEOTIDE SEQUENCE [LARGE SCALE GENOMIC DNA]</scope>
    <source>
        <strain evidence="2 3">NBRC 3293</strain>
    </source>
</reference>
<dbReference type="AlphaFoldDB" id="A0A829X739"/>
<dbReference type="EMBL" id="BARJ01000014">
    <property type="protein sequence ID" value="GEM18418.1"/>
    <property type="molecule type" value="Genomic_DNA"/>
</dbReference>
<name>A0A829X739_GLUOY</name>
<evidence type="ECO:0000313" key="1">
    <source>
        <dbReference type="EMBL" id="GEM18418.1"/>
    </source>
</evidence>
<evidence type="ECO:0000313" key="3">
    <source>
        <dbReference type="Proteomes" id="UP000484858"/>
    </source>
</evidence>
<accession>A0A829X739</accession>